<dbReference type="SUPFAM" id="SSF50998">
    <property type="entry name" value="Quinoprotein alcohol dehydrogenase-like"/>
    <property type="match status" value="1"/>
</dbReference>
<evidence type="ECO:0000256" key="1">
    <source>
        <dbReference type="SAM" id="MobiDB-lite"/>
    </source>
</evidence>
<dbReference type="PANTHER" id="PTHR34512:SF30">
    <property type="entry name" value="OUTER MEMBRANE PROTEIN ASSEMBLY FACTOR BAMB"/>
    <property type="match status" value="1"/>
</dbReference>
<feature type="domain" description="Pyrrolo-quinoline quinone repeat" evidence="2">
    <location>
        <begin position="281"/>
        <end position="422"/>
    </location>
</feature>
<comment type="caution">
    <text evidence="3">The sequence shown here is derived from an EMBL/GenBank/DDBJ whole genome shotgun (WGS) entry which is preliminary data.</text>
</comment>
<feature type="domain" description="Pyrrolo-quinoline quinone repeat" evidence="2">
    <location>
        <begin position="103"/>
        <end position="248"/>
    </location>
</feature>
<feature type="region of interest" description="Disordered" evidence="1">
    <location>
        <begin position="1"/>
        <end position="23"/>
    </location>
</feature>
<name>A0A5N8WKC4_9ACTN</name>
<keyword evidence="4" id="KW-1185">Reference proteome</keyword>
<accession>A0A5N8WKC4</accession>
<dbReference type="AlphaFoldDB" id="A0A5N8WKC4"/>
<dbReference type="InterPro" id="IPR002372">
    <property type="entry name" value="PQQ_rpt_dom"/>
</dbReference>
<dbReference type="SMART" id="SM00564">
    <property type="entry name" value="PQQ"/>
    <property type="match status" value="3"/>
</dbReference>
<dbReference type="Proteomes" id="UP000326979">
    <property type="component" value="Unassembled WGS sequence"/>
</dbReference>
<dbReference type="OrthoDB" id="3944519at2"/>
<feature type="non-terminal residue" evidence="3">
    <location>
        <position position="1"/>
    </location>
</feature>
<gene>
    <name evidence="3" type="ORF">FNH04_45860</name>
</gene>
<organism evidence="3 4">
    <name type="scientific">Streptomyces phyllanthi</name>
    <dbReference type="NCBI Taxonomy" id="1803180"/>
    <lineage>
        <taxon>Bacteria</taxon>
        <taxon>Bacillati</taxon>
        <taxon>Actinomycetota</taxon>
        <taxon>Actinomycetes</taxon>
        <taxon>Kitasatosporales</taxon>
        <taxon>Streptomycetaceae</taxon>
        <taxon>Streptomyces</taxon>
    </lineage>
</organism>
<dbReference type="InterPro" id="IPR011047">
    <property type="entry name" value="Quinoprotein_ADH-like_sf"/>
</dbReference>
<feature type="region of interest" description="Disordered" evidence="1">
    <location>
        <begin position="46"/>
        <end position="97"/>
    </location>
</feature>
<sequence>MRDRYPGAPTPPPSGGSKNPFKGRPAMVVAAAVAALLVAGGVVVAVGAGGDDDKKPTAQKTQDGKPSGTASAPVDQGDGSGDGDGDEKTEDLNEGRKAGEAKVLWYKEAPDAPGSGAAAPGLWVTDEVAVKAAYKQVFGYDVQDGTPAWDPITFPGKVCEVTPQKTADDRVVIAYQSGSDSKARCNMLQQLDLNTGKKGWSKELDEGELFDSTISVGLTITGDTLMAGRSQSGTAFDVETGKKLWDKKKYGASCFPAGFAGGEKLIAVSSCGAGTDTEHDEVQELDPKTGKARWTRKIPEGWRVEKTYSVQPLVLYSTNRDKNKWNVSAFNGDGSTRSQLDIDEGFAPECDGGILDRDLQGCAGVAADANTLYLPTEAKSGANEIVAVNLSTGKEKWRVKSPVAETMQPIRRDGTKLVAYVGPSYDAGGQVVSIPTTGSSHKTTKLLQMPQGTADMENTFFSKAIDYVDGRFYISTTLLTGNDEAKEKLMLAYGR</sequence>
<proteinExistence type="predicted"/>
<dbReference type="InterPro" id="IPR018391">
    <property type="entry name" value="PQQ_b-propeller_rpt"/>
</dbReference>
<protein>
    <submittedName>
        <fullName evidence="3">PQQ-binding-like beta-propeller repeat protein</fullName>
    </submittedName>
</protein>
<dbReference type="Gene3D" id="2.130.10.10">
    <property type="entry name" value="YVTN repeat-like/Quinoprotein amine dehydrogenase"/>
    <property type="match status" value="1"/>
</dbReference>
<dbReference type="RefSeq" id="WP_152792129.1">
    <property type="nucleotide sequence ID" value="NZ_VJZE01000883.1"/>
</dbReference>
<evidence type="ECO:0000259" key="2">
    <source>
        <dbReference type="Pfam" id="PF13360"/>
    </source>
</evidence>
<dbReference type="PANTHER" id="PTHR34512">
    <property type="entry name" value="CELL SURFACE PROTEIN"/>
    <property type="match status" value="1"/>
</dbReference>
<dbReference type="Pfam" id="PF13360">
    <property type="entry name" value="PQQ_2"/>
    <property type="match status" value="2"/>
</dbReference>
<reference evidence="3 4" key="1">
    <citation type="submission" date="2019-07" db="EMBL/GenBank/DDBJ databases">
        <title>New species of Amycolatopsis and Streptomyces.</title>
        <authorList>
            <person name="Duangmal K."/>
            <person name="Teo W.F.A."/>
            <person name="Lipun K."/>
        </authorList>
    </citation>
    <scope>NUCLEOTIDE SEQUENCE [LARGE SCALE GENOMIC DNA]</scope>
    <source>
        <strain evidence="3 4">TISTR 2346</strain>
    </source>
</reference>
<dbReference type="EMBL" id="VJZE01000883">
    <property type="protein sequence ID" value="MPY46964.1"/>
    <property type="molecule type" value="Genomic_DNA"/>
</dbReference>
<dbReference type="InterPro" id="IPR015943">
    <property type="entry name" value="WD40/YVTN_repeat-like_dom_sf"/>
</dbReference>
<evidence type="ECO:0000313" key="3">
    <source>
        <dbReference type="EMBL" id="MPY46964.1"/>
    </source>
</evidence>
<evidence type="ECO:0000313" key="4">
    <source>
        <dbReference type="Proteomes" id="UP000326979"/>
    </source>
</evidence>